<dbReference type="InterPro" id="IPR001128">
    <property type="entry name" value="Cyt_P450"/>
</dbReference>
<dbReference type="InterPro" id="IPR036396">
    <property type="entry name" value="Cyt_P450_sf"/>
</dbReference>
<keyword evidence="14" id="KW-1185">Reference proteome</keyword>
<dbReference type="InterPro" id="IPR002402">
    <property type="entry name" value="Cyt_P450_E_grp-II"/>
</dbReference>
<keyword evidence="9" id="KW-0560">Oxidoreductase</keyword>
<feature type="non-terminal residue" evidence="13">
    <location>
        <position position="282"/>
    </location>
</feature>
<dbReference type="Gene3D" id="1.10.630.10">
    <property type="entry name" value="Cytochrome P450"/>
    <property type="match status" value="1"/>
</dbReference>
<evidence type="ECO:0000256" key="6">
    <source>
        <dbReference type="ARBA" id="ARBA00022723"/>
    </source>
</evidence>
<comment type="similarity">
    <text evidence="4">Belongs to the cytochrome P450 family.</text>
</comment>
<dbReference type="PANTHER" id="PTHR24292">
    <property type="entry name" value="CYTOCHROME P450"/>
    <property type="match status" value="1"/>
</dbReference>
<evidence type="ECO:0000313" key="14">
    <source>
        <dbReference type="Proteomes" id="UP000292052"/>
    </source>
</evidence>
<comment type="cofactor">
    <cofactor evidence="1">
        <name>heme</name>
        <dbReference type="ChEBI" id="CHEBI:30413"/>
    </cofactor>
</comment>
<evidence type="ECO:0000256" key="12">
    <source>
        <dbReference type="ARBA" id="ARBA00023136"/>
    </source>
</evidence>
<dbReference type="STRING" id="1661398.A0A482WC91"/>
<comment type="subcellular location">
    <subcellularLocation>
        <location evidence="3">Endoplasmic reticulum membrane</location>
        <topology evidence="3">Peripheral membrane protein</topology>
    </subcellularLocation>
    <subcellularLocation>
        <location evidence="2">Microsome membrane</location>
        <topology evidence="2">Peripheral membrane protein</topology>
    </subcellularLocation>
</comment>
<evidence type="ECO:0000256" key="9">
    <source>
        <dbReference type="ARBA" id="ARBA00023002"/>
    </source>
</evidence>
<evidence type="ECO:0000256" key="7">
    <source>
        <dbReference type="ARBA" id="ARBA00022824"/>
    </source>
</evidence>
<keyword evidence="7" id="KW-0256">Endoplasmic reticulum</keyword>
<dbReference type="InterPro" id="IPR050476">
    <property type="entry name" value="Insect_CytP450_Detox"/>
</dbReference>
<evidence type="ECO:0000256" key="11">
    <source>
        <dbReference type="ARBA" id="ARBA00023033"/>
    </source>
</evidence>
<evidence type="ECO:0000256" key="4">
    <source>
        <dbReference type="ARBA" id="ARBA00010617"/>
    </source>
</evidence>
<keyword evidence="10" id="KW-0408">Iron</keyword>
<gene>
    <name evidence="13" type="ORF">BDFB_014540</name>
</gene>
<dbReference type="SUPFAM" id="SSF48264">
    <property type="entry name" value="Cytochrome P450"/>
    <property type="match status" value="1"/>
</dbReference>
<reference evidence="13 14" key="1">
    <citation type="submission" date="2017-03" db="EMBL/GenBank/DDBJ databases">
        <title>Genome of the blue death feigning beetle - Asbolus verrucosus.</title>
        <authorList>
            <person name="Rider S.D."/>
        </authorList>
    </citation>
    <scope>NUCLEOTIDE SEQUENCE [LARGE SCALE GENOMIC DNA]</scope>
    <source>
        <strain evidence="13">Butters</strain>
        <tissue evidence="13">Head and leg muscle</tissue>
    </source>
</reference>
<dbReference type="GO" id="GO:0005789">
    <property type="term" value="C:endoplasmic reticulum membrane"/>
    <property type="evidence" value="ECO:0007669"/>
    <property type="project" value="UniProtKB-SubCell"/>
</dbReference>
<evidence type="ECO:0000256" key="2">
    <source>
        <dbReference type="ARBA" id="ARBA00004174"/>
    </source>
</evidence>
<protein>
    <submittedName>
        <fullName evidence="13">p450 domain containing protein</fullName>
    </submittedName>
</protein>
<keyword evidence="12" id="KW-0472">Membrane</keyword>
<organism evidence="13 14">
    <name type="scientific">Asbolus verrucosus</name>
    <name type="common">Desert ironclad beetle</name>
    <dbReference type="NCBI Taxonomy" id="1661398"/>
    <lineage>
        <taxon>Eukaryota</taxon>
        <taxon>Metazoa</taxon>
        <taxon>Ecdysozoa</taxon>
        <taxon>Arthropoda</taxon>
        <taxon>Hexapoda</taxon>
        <taxon>Insecta</taxon>
        <taxon>Pterygota</taxon>
        <taxon>Neoptera</taxon>
        <taxon>Endopterygota</taxon>
        <taxon>Coleoptera</taxon>
        <taxon>Polyphaga</taxon>
        <taxon>Cucujiformia</taxon>
        <taxon>Tenebrionidae</taxon>
        <taxon>Pimeliinae</taxon>
        <taxon>Asbolus</taxon>
    </lineage>
</organism>
<name>A0A482WC91_ASBVE</name>
<dbReference type="GO" id="GO:0016705">
    <property type="term" value="F:oxidoreductase activity, acting on paired donors, with incorporation or reduction of molecular oxygen"/>
    <property type="evidence" value="ECO:0007669"/>
    <property type="project" value="InterPro"/>
</dbReference>
<evidence type="ECO:0000256" key="8">
    <source>
        <dbReference type="ARBA" id="ARBA00022848"/>
    </source>
</evidence>
<keyword evidence="8" id="KW-0492">Microsome</keyword>
<dbReference type="PANTHER" id="PTHR24292:SF54">
    <property type="entry name" value="CYP9F3-RELATED"/>
    <property type="match status" value="1"/>
</dbReference>
<dbReference type="GO" id="GO:0004497">
    <property type="term" value="F:monooxygenase activity"/>
    <property type="evidence" value="ECO:0007669"/>
    <property type="project" value="UniProtKB-KW"/>
</dbReference>
<dbReference type="OrthoDB" id="2789670at2759"/>
<evidence type="ECO:0000256" key="3">
    <source>
        <dbReference type="ARBA" id="ARBA00004406"/>
    </source>
</evidence>
<dbReference type="GO" id="GO:0020037">
    <property type="term" value="F:heme binding"/>
    <property type="evidence" value="ECO:0007669"/>
    <property type="project" value="InterPro"/>
</dbReference>
<keyword evidence="5" id="KW-0349">Heme</keyword>
<evidence type="ECO:0000256" key="5">
    <source>
        <dbReference type="ARBA" id="ARBA00022617"/>
    </source>
</evidence>
<evidence type="ECO:0000313" key="13">
    <source>
        <dbReference type="EMBL" id="RZC42249.1"/>
    </source>
</evidence>
<accession>A0A482WC91</accession>
<dbReference type="PRINTS" id="PR00464">
    <property type="entry name" value="EP450II"/>
</dbReference>
<dbReference type="Pfam" id="PF00067">
    <property type="entry name" value="p450"/>
    <property type="match status" value="1"/>
</dbReference>
<dbReference type="EMBL" id="QDEB01009661">
    <property type="protein sequence ID" value="RZC42249.1"/>
    <property type="molecule type" value="Genomic_DNA"/>
</dbReference>
<keyword evidence="6" id="KW-0479">Metal-binding</keyword>
<evidence type="ECO:0000256" key="1">
    <source>
        <dbReference type="ARBA" id="ARBA00001971"/>
    </source>
</evidence>
<keyword evidence="11" id="KW-0503">Monooxygenase</keyword>
<evidence type="ECO:0000256" key="10">
    <source>
        <dbReference type="ARBA" id="ARBA00023004"/>
    </source>
</evidence>
<proteinExistence type="inferred from homology"/>
<dbReference type="AlphaFoldDB" id="A0A482WC91"/>
<dbReference type="GO" id="GO:0005506">
    <property type="term" value="F:iron ion binding"/>
    <property type="evidence" value="ECO:0007669"/>
    <property type="project" value="InterPro"/>
</dbReference>
<dbReference type="Proteomes" id="UP000292052">
    <property type="component" value="Unassembled WGS sequence"/>
</dbReference>
<sequence>MLWMLIVIALIAIGYLMLIRRYRYWIKRGVKQGNPALIFGDNWGTIKQKQSFADMVQMVYNISPNSRYCGMYQFLKPTLILRDPDLIKQITVKDFAHFLNHQNLIPEDADPLWSKNLFSLNNQKWRDMRSTLSPVFTSNKMKYMFSLISQSGEQFAEHFLKQNKEIITVEMKDTFTRFTNDVIANTAFGIKCDSLGERNNEFYLMGKEATDFTGYFIIPQLFKFCDVTFFPKSVSNFFIQLVKENIESREKHGIIRPDMINLLLEARKSGFKNEESQPIQDT</sequence>
<comment type="caution">
    <text evidence="13">The sequence shown here is derived from an EMBL/GenBank/DDBJ whole genome shotgun (WGS) entry which is preliminary data.</text>
</comment>